<name>A0AAQ4QJ82_GASAC</name>
<dbReference type="Ensembl" id="ENSGACT00000071439.1">
    <property type="protein sequence ID" value="ENSGACP00000051020.1"/>
    <property type="gene ID" value="ENSGACG00000014127.2"/>
</dbReference>
<sequence length="798" mass="88455">MRTIKGVVGSQASRQWAALPALRCSRLAALHQTGNILKVWACASRDSLLFQCVSLSFAYSNLPVCLAKTGRFFLTMEREAEVGVSEVVLVGFESYVNVELDTEQNNPKAESGPDASHPALLQDEDDSGDGEEDDDSGTDHFNTEKSGTQLQRCERHGGVNPGLPDTFQTSHLLFYERFKAYQDYMLGNLDSKMLIVILSRHIPDHVHVCVCVCVCVCMCVCVGDCKPSEVKAFTADYLEKVVEPCDWLALWSTNFFDVLVEVCDLDLKDLKACVKLVLPLQCETRGCELTEEAMKSLLEATQHRLPLQELLVVYEQSGDFDLTALALEHLRFFYTHIWRHWDEEDEDDDFDYFVRCVEPRLRLYYDILEDRVPLGLVAEYRSLLENCSHCFQKFSTLRRGLSSDSDTELDNVSMVEGLKLYDQLEAFKRKLHIIENPLLRYVLGYKGNASQQCVQSRGPRASGMKVVHVVTASCSTTQLQSLLSDRLLPLCPSEDTDIQFYRDPVSAVEACYQGDVVIVLPGIYSVSSSIFLPDSISVEGFGLPDEVVIEKKDQGDSFVESTGADVRLSNIKFIQHNAIEGIMCVRQGTLTMENCVLQCQTTGVIVRTSACLTMNRCDLYGSKGAGLEIYPGSVCSLVGNGIHHCKDGILIKDFANELDVMPSITMENNVIHNNEGYGVILVKSNNGEPHGAHQDRGDGPSGPTAEDQQKEGVTAPTDPTSSSSADVQPESAESSGGADCDTAAASGSKWRFIRQLSRNKETSCSRAVQDLMDHQIFVSIQGNQFRRNGMGDLGTFFY</sequence>
<proteinExistence type="predicted"/>
<evidence type="ECO:0000256" key="1">
    <source>
        <dbReference type="ARBA" id="ARBA00004186"/>
    </source>
</evidence>
<dbReference type="GO" id="GO:0005819">
    <property type="term" value="C:spindle"/>
    <property type="evidence" value="ECO:0007669"/>
    <property type="project" value="UniProtKB-SubCell"/>
</dbReference>
<feature type="domain" description="Right handed beta helix" evidence="5">
    <location>
        <begin position="566"/>
        <end position="686"/>
    </location>
</feature>
<evidence type="ECO:0008006" key="9">
    <source>
        <dbReference type="Google" id="ProtNLM"/>
    </source>
</evidence>
<feature type="domain" description="SHC SH2" evidence="6">
    <location>
        <begin position="222"/>
        <end position="440"/>
    </location>
</feature>
<evidence type="ECO:0000256" key="3">
    <source>
        <dbReference type="ARBA" id="ARBA00023212"/>
    </source>
</evidence>
<dbReference type="GeneTree" id="ENSGT00940000166163"/>
<dbReference type="InterPro" id="IPR012334">
    <property type="entry name" value="Pectin_lyas_fold"/>
</dbReference>
<dbReference type="AlphaFoldDB" id="A0AAQ4QJ82"/>
<feature type="region of interest" description="Disordered" evidence="4">
    <location>
        <begin position="104"/>
        <end position="154"/>
    </location>
</feature>
<feature type="region of interest" description="Disordered" evidence="4">
    <location>
        <begin position="682"/>
        <end position="742"/>
    </location>
</feature>
<dbReference type="SUPFAM" id="SSF51126">
    <property type="entry name" value="Pectin lyase-like"/>
    <property type="match status" value="1"/>
</dbReference>
<feature type="compositionally biased region" description="Low complexity" evidence="4">
    <location>
        <begin position="713"/>
        <end position="727"/>
    </location>
</feature>
<reference evidence="7" key="3">
    <citation type="submission" date="2025-09" db="UniProtKB">
        <authorList>
            <consortium name="Ensembl"/>
        </authorList>
    </citation>
    <scope>IDENTIFICATION</scope>
</reference>
<keyword evidence="8" id="KW-1185">Reference proteome</keyword>
<evidence type="ECO:0000313" key="7">
    <source>
        <dbReference type="Ensembl" id="ENSGACP00000051020.1"/>
    </source>
</evidence>
<keyword evidence="3" id="KW-0206">Cytoskeleton</keyword>
<dbReference type="InterPro" id="IPR057508">
    <property type="entry name" value="SHCBP-like_N"/>
</dbReference>
<dbReference type="Pfam" id="PF23762">
    <property type="entry name" value="SHCBP_N"/>
    <property type="match status" value="1"/>
</dbReference>
<evidence type="ECO:0000313" key="8">
    <source>
        <dbReference type="Proteomes" id="UP000007635"/>
    </source>
</evidence>
<dbReference type="GO" id="GO:0008543">
    <property type="term" value="P:fibroblast growth factor receptor signaling pathway"/>
    <property type="evidence" value="ECO:0007669"/>
    <property type="project" value="TreeGrafter"/>
</dbReference>
<dbReference type="PANTHER" id="PTHR14695">
    <property type="entry name" value="SHC SH2-DOMAIN BINDING PROTEIN 1-RELATED"/>
    <property type="match status" value="1"/>
</dbReference>
<evidence type="ECO:0000256" key="4">
    <source>
        <dbReference type="SAM" id="MobiDB-lite"/>
    </source>
</evidence>
<dbReference type="Proteomes" id="UP000007635">
    <property type="component" value="Chromosome II"/>
</dbReference>
<feature type="compositionally biased region" description="Acidic residues" evidence="4">
    <location>
        <begin position="122"/>
        <end position="136"/>
    </location>
</feature>
<reference evidence="7" key="2">
    <citation type="submission" date="2025-08" db="UniProtKB">
        <authorList>
            <consortium name="Ensembl"/>
        </authorList>
    </citation>
    <scope>IDENTIFICATION</scope>
</reference>
<dbReference type="Pfam" id="PF13229">
    <property type="entry name" value="Beta_helix"/>
    <property type="match status" value="1"/>
</dbReference>
<organism evidence="7 8">
    <name type="scientific">Gasterosteus aculeatus aculeatus</name>
    <name type="common">three-spined stickleback</name>
    <dbReference type="NCBI Taxonomy" id="481459"/>
    <lineage>
        <taxon>Eukaryota</taxon>
        <taxon>Metazoa</taxon>
        <taxon>Chordata</taxon>
        <taxon>Craniata</taxon>
        <taxon>Vertebrata</taxon>
        <taxon>Euteleostomi</taxon>
        <taxon>Actinopterygii</taxon>
        <taxon>Neopterygii</taxon>
        <taxon>Teleostei</taxon>
        <taxon>Neoteleostei</taxon>
        <taxon>Acanthomorphata</taxon>
        <taxon>Eupercaria</taxon>
        <taxon>Perciformes</taxon>
        <taxon>Cottioidei</taxon>
        <taxon>Gasterosteales</taxon>
        <taxon>Gasterosteidae</taxon>
        <taxon>Gasterosteus</taxon>
    </lineage>
</organism>
<dbReference type="InterPro" id="IPR045140">
    <property type="entry name" value="SHCBP1-like"/>
</dbReference>
<dbReference type="Gene3D" id="2.160.20.10">
    <property type="entry name" value="Single-stranded right-handed beta-helix, Pectin lyase-like"/>
    <property type="match status" value="1"/>
</dbReference>
<evidence type="ECO:0000256" key="2">
    <source>
        <dbReference type="ARBA" id="ARBA00022490"/>
    </source>
</evidence>
<dbReference type="PANTHER" id="PTHR14695:SF8">
    <property type="entry name" value="SHC SH2 DOMAIN-BINDING PROTEIN 1"/>
    <property type="match status" value="1"/>
</dbReference>
<accession>A0AAQ4QJ82</accession>
<evidence type="ECO:0000259" key="5">
    <source>
        <dbReference type="Pfam" id="PF13229"/>
    </source>
</evidence>
<keyword evidence="2" id="KW-0963">Cytoplasm</keyword>
<protein>
    <recommendedName>
        <fullName evidence="9">SHC SH2-domain binding protein 1</fullName>
    </recommendedName>
</protein>
<dbReference type="InterPro" id="IPR011050">
    <property type="entry name" value="Pectin_lyase_fold/virulence"/>
</dbReference>
<comment type="subcellular location">
    <subcellularLocation>
        <location evidence="1">Cytoplasm</location>
        <location evidence="1">Cytoskeleton</location>
        <location evidence="1">Spindle</location>
    </subcellularLocation>
</comment>
<reference evidence="7 8" key="1">
    <citation type="journal article" date="2021" name="G3 (Bethesda)">
        <title>Improved contiguity of the threespine stickleback genome using long-read sequencing.</title>
        <authorList>
            <person name="Nath S."/>
            <person name="Shaw D.E."/>
            <person name="White M.A."/>
        </authorList>
    </citation>
    <scope>NUCLEOTIDE SEQUENCE [LARGE SCALE GENOMIC DNA]</scope>
    <source>
        <strain evidence="7 8">Lake Benthic</strain>
    </source>
</reference>
<dbReference type="InterPro" id="IPR039448">
    <property type="entry name" value="Beta_helix"/>
</dbReference>
<evidence type="ECO:0000259" key="6">
    <source>
        <dbReference type="Pfam" id="PF23762"/>
    </source>
</evidence>